<keyword evidence="1" id="KW-0812">Transmembrane</keyword>
<dbReference type="EMBL" id="QXEC01000002">
    <property type="protein sequence ID" value="RIV40898.1"/>
    <property type="molecule type" value="Genomic_DNA"/>
</dbReference>
<dbReference type="Proteomes" id="UP000283832">
    <property type="component" value="Unassembled WGS sequence"/>
</dbReference>
<keyword evidence="1" id="KW-1133">Transmembrane helix</keyword>
<reference evidence="2 3" key="1">
    <citation type="submission" date="2018-08" db="EMBL/GenBank/DDBJ databases">
        <title>Jishengella sp. nov., isolated from a root of Azadirachta indica A. Juss. var. siamensis Valenton.</title>
        <authorList>
            <person name="Kuncharoen N."/>
            <person name="Tanasupawat S."/>
            <person name="Kudo T."/>
            <person name="Ohkuma M."/>
        </authorList>
    </citation>
    <scope>NUCLEOTIDE SEQUENCE [LARGE SCALE GENOMIC DNA]</scope>
    <source>
        <strain evidence="2 3">AZ1-13</strain>
    </source>
</reference>
<name>A0A418N134_9ACTN</name>
<evidence type="ECO:0000256" key="1">
    <source>
        <dbReference type="SAM" id="Phobius"/>
    </source>
</evidence>
<feature type="transmembrane region" description="Helical" evidence="1">
    <location>
        <begin position="39"/>
        <end position="60"/>
    </location>
</feature>
<accession>A0A418N134</accession>
<sequence>MAESDRDLPFRKTTQQPVSDQPGLTWLGLLREVLRDHEMLVSAMALLAMITCLVGVFWMVVAASTLGFAISVPGAIALLGLTLARSHRKKRRGYRR</sequence>
<comment type="caution">
    <text evidence="2">The sequence shown here is derived from an EMBL/GenBank/DDBJ whole genome shotgun (WGS) entry which is preliminary data.</text>
</comment>
<keyword evidence="3" id="KW-1185">Reference proteome</keyword>
<protein>
    <recommendedName>
        <fullName evidence="4">DUF3040 domain-containing protein</fullName>
    </recommendedName>
</protein>
<feature type="transmembrane region" description="Helical" evidence="1">
    <location>
        <begin position="66"/>
        <end position="86"/>
    </location>
</feature>
<gene>
    <name evidence="2" type="ORF">D2L64_04740</name>
</gene>
<evidence type="ECO:0000313" key="2">
    <source>
        <dbReference type="EMBL" id="RIV40898.1"/>
    </source>
</evidence>
<dbReference type="AlphaFoldDB" id="A0A418N134"/>
<dbReference type="RefSeq" id="WP_119573414.1">
    <property type="nucleotide sequence ID" value="NZ_QXEC01000002.1"/>
</dbReference>
<proteinExistence type="predicted"/>
<evidence type="ECO:0008006" key="4">
    <source>
        <dbReference type="Google" id="ProtNLM"/>
    </source>
</evidence>
<evidence type="ECO:0000313" key="3">
    <source>
        <dbReference type="Proteomes" id="UP000283832"/>
    </source>
</evidence>
<organism evidence="2 3">
    <name type="scientific">Micromonospora radicis</name>
    <dbReference type="NCBI Taxonomy" id="1894971"/>
    <lineage>
        <taxon>Bacteria</taxon>
        <taxon>Bacillati</taxon>
        <taxon>Actinomycetota</taxon>
        <taxon>Actinomycetes</taxon>
        <taxon>Micromonosporales</taxon>
        <taxon>Micromonosporaceae</taxon>
        <taxon>Micromonospora</taxon>
    </lineage>
</organism>
<keyword evidence="1" id="KW-0472">Membrane</keyword>